<comment type="subcellular location">
    <subcellularLocation>
        <location evidence="2">Cell membrane</location>
        <topology evidence="2">Single-pass membrane protein</topology>
    </subcellularLocation>
</comment>
<evidence type="ECO:0000256" key="1">
    <source>
        <dbReference type="ARBA" id="ARBA00002061"/>
    </source>
</evidence>
<evidence type="ECO:0000256" key="11">
    <source>
        <dbReference type="ARBA" id="ARBA00023010"/>
    </source>
</evidence>
<dbReference type="PANTHER" id="PTHR33909">
    <property type="entry name" value="SEC TRANSLOCON ACCESSORY COMPLEX SUBUNIT YAJC"/>
    <property type="match status" value="1"/>
</dbReference>
<organism evidence="15 16">
    <name type="scientific">Rhodoblastus acidophilus</name>
    <name type="common">Rhodopseudomonas acidophila</name>
    <dbReference type="NCBI Taxonomy" id="1074"/>
    <lineage>
        <taxon>Bacteria</taxon>
        <taxon>Pseudomonadati</taxon>
        <taxon>Pseudomonadota</taxon>
        <taxon>Alphaproteobacteria</taxon>
        <taxon>Hyphomicrobiales</taxon>
        <taxon>Rhodoblastaceae</taxon>
        <taxon>Rhodoblastus</taxon>
    </lineage>
</organism>
<evidence type="ECO:0000256" key="6">
    <source>
        <dbReference type="ARBA" id="ARBA00022448"/>
    </source>
</evidence>
<keyword evidence="6" id="KW-0813">Transport</keyword>
<dbReference type="GO" id="GO:0005886">
    <property type="term" value="C:plasma membrane"/>
    <property type="evidence" value="ECO:0007669"/>
    <property type="project" value="UniProtKB-SubCell"/>
</dbReference>
<dbReference type="Proteomes" id="UP000439113">
    <property type="component" value="Unassembled WGS sequence"/>
</dbReference>
<dbReference type="PANTHER" id="PTHR33909:SF1">
    <property type="entry name" value="SEC TRANSLOCON ACCESSORY COMPLEX SUBUNIT YAJC"/>
    <property type="match status" value="1"/>
</dbReference>
<keyword evidence="12 14" id="KW-0472">Membrane</keyword>
<dbReference type="RefSeq" id="WP_155445092.1">
    <property type="nucleotide sequence ID" value="NZ_JAOQNR010000003.1"/>
</dbReference>
<evidence type="ECO:0000256" key="13">
    <source>
        <dbReference type="SAM" id="MobiDB-lite"/>
    </source>
</evidence>
<dbReference type="OrthoDB" id="9811406at2"/>
<evidence type="ECO:0000256" key="4">
    <source>
        <dbReference type="ARBA" id="ARBA00011718"/>
    </source>
</evidence>
<dbReference type="SMART" id="SM01323">
    <property type="entry name" value="YajC"/>
    <property type="match status" value="1"/>
</dbReference>
<evidence type="ECO:0000256" key="10">
    <source>
        <dbReference type="ARBA" id="ARBA00022989"/>
    </source>
</evidence>
<name>A0A6N8DJA8_RHOAC</name>
<dbReference type="Pfam" id="PF02699">
    <property type="entry name" value="YajC"/>
    <property type="match status" value="1"/>
</dbReference>
<gene>
    <name evidence="15" type="primary">yajC</name>
    <name evidence="15" type="ORF">GJ654_05460</name>
</gene>
<dbReference type="AlphaFoldDB" id="A0A6N8DJA8"/>
<evidence type="ECO:0000256" key="8">
    <source>
        <dbReference type="ARBA" id="ARBA00022692"/>
    </source>
</evidence>
<dbReference type="InterPro" id="IPR003849">
    <property type="entry name" value="Preprotein_translocase_YajC"/>
</dbReference>
<evidence type="ECO:0000256" key="9">
    <source>
        <dbReference type="ARBA" id="ARBA00022927"/>
    </source>
</evidence>
<keyword evidence="10 14" id="KW-1133">Transmembrane helix</keyword>
<evidence type="ECO:0000313" key="16">
    <source>
        <dbReference type="Proteomes" id="UP000439113"/>
    </source>
</evidence>
<feature type="compositionally biased region" description="Basic and acidic residues" evidence="13">
    <location>
        <begin position="102"/>
        <end position="119"/>
    </location>
</feature>
<keyword evidence="9" id="KW-0653">Protein transport</keyword>
<dbReference type="EMBL" id="WNKS01000003">
    <property type="protein sequence ID" value="MTV30437.1"/>
    <property type="molecule type" value="Genomic_DNA"/>
</dbReference>
<dbReference type="NCBIfam" id="TIGR00739">
    <property type="entry name" value="yajC"/>
    <property type="match status" value="1"/>
</dbReference>
<keyword evidence="11" id="KW-0811">Translocation</keyword>
<evidence type="ECO:0000256" key="3">
    <source>
        <dbReference type="ARBA" id="ARBA00006742"/>
    </source>
</evidence>
<evidence type="ECO:0000256" key="2">
    <source>
        <dbReference type="ARBA" id="ARBA00004162"/>
    </source>
</evidence>
<comment type="caution">
    <text evidence="15">The sequence shown here is derived from an EMBL/GenBank/DDBJ whole genome shotgun (WGS) entry which is preliminary data.</text>
</comment>
<accession>A0A6N8DJA8</accession>
<feature type="transmembrane region" description="Helical" evidence="14">
    <location>
        <begin position="21"/>
        <end position="40"/>
    </location>
</feature>
<comment type="function">
    <text evidence="1">The SecYEG-SecDF-YajC-YidC holo-translocon (HTL) protein secretase/insertase is a supercomplex required for protein secretion, insertion of proteins into membranes, and assembly of membrane protein complexes. While the SecYEG complex is essential for assembly of a number of proteins and complexes, the SecDF-YajC-YidC subcomplex facilitates these functions.</text>
</comment>
<sequence length="153" mass="16574">MFFVTPAYAQAAGAAASGTDILVQMAPFGIILLIMYVLILRPQQKRAKEHETMVKNIRRGDTVVTNSGLIGRVSRVADDSEIEIEIAPNVRIRQLRAGVAEVRSKGEPVKDEPAKKELPAKQLQKGKGPAKAEPPKVEPANDEPAKDAPKDQA</sequence>
<comment type="subunit">
    <text evidence="4">Part of the SecDF-YidC-YajC translocase complex. The SecDF-YidC-YajC translocase forms a supercomplex with SecYEG, called the holo-translocon (HTL).</text>
</comment>
<comment type="similarity">
    <text evidence="3">Belongs to the YajC family.</text>
</comment>
<evidence type="ECO:0000256" key="7">
    <source>
        <dbReference type="ARBA" id="ARBA00022475"/>
    </source>
</evidence>
<reference evidence="15 16" key="1">
    <citation type="submission" date="2019-11" db="EMBL/GenBank/DDBJ databases">
        <title>Whole-genome sequence of a Rhodoblastus acidophilus DSM 142.</title>
        <authorList>
            <person name="Kyndt J.A."/>
            <person name="Meyer T.E."/>
        </authorList>
    </citation>
    <scope>NUCLEOTIDE SEQUENCE [LARGE SCALE GENOMIC DNA]</scope>
    <source>
        <strain evidence="15 16">DSM 142</strain>
    </source>
</reference>
<feature type="compositionally biased region" description="Basic and acidic residues" evidence="13">
    <location>
        <begin position="143"/>
        <end position="153"/>
    </location>
</feature>
<protein>
    <recommendedName>
        <fullName evidence="5">Sec translocon accessory complex subunit YajC</fullName>
    </recommendedName>
</protein>
<feature type="region of interest" description="Disordered" evidence="13">
    <location>
        <begin position="101"/>
        <end position="153"/>
    </location>
</feature>
<keyword evidence="7" id="KW-1003">Cell membrane</keyword>
<keyword evidence="8 14" id="KW-0812">Transmembrane</keyword>
<proteinExistence type="inferred from homology"/>
<evidence type="ECO:0000256" key="14">
    <source>
        <dbReference type="SAM" id="Phobius"/>
    </source>
</evidence>
<evidence type="ECO:0000313" key="15">
    <source>
        <dbReference type="EMBL" id="MTV30437.1"/>
    </source>
</evidence>
<evidence type="ECO:0000256" key="12">
    <source>
        <dbReference type="ARBA" id="ARBA00023136"/>
    </source>
</evidence>
<dbReference type="PRINTS" id="PR01853">
    <property type="entry name" value="YAJCTRNLCASE"/>
</dbReference>
<evidence type="ECO:0000256" key="5">
    <source>
        <dbReference type="ARBA" id="ARBA00014962"/>
    </source>
</evidence>
<dbReference type="GO" id="GO:0015031">
    <property type="term" value="P:protein transport"/>
    <property type="evidence" value="ECO:0007669"/>
    <property type="project" value="UniProtKB-KW"/>
</dbReference>